<feature type="transmembrane region" description="Helical" evidence="7">
    <location>
        <begin position="99"/>
        <end position="121"/>
    </location>
</feature>
<dbReference type="AlphaFoldDB" id="A0A9J6RMP4"/>
<evidence type="ECO:0000256" key="1">
    <source>
        <dbReference type="ARBA" id="ARBA00004141"/>
    </source>
</evidence>
<dbReference type="PRINTS" id="PR00176">
    <property type="entry name" value="NANEUSMPORT"/>
</dbReference>
<keyword evidence="2 6" id="KW-0813">Transport</keyword>
<proteinExistence type="inferred from homology"/>
<evidence type="ECO:0000313" key="8">
    <source>
        <dbReference type="EMBL" id="MCZ0865253.1"/>
    </source>
</evidence>
<dbReference type="PROSITE" id="PS00610">
    <property type="entry name" value="NA_NEUROTRAN_SYMP_1"/>
    <property type="match status" value="1"/>
</dbReference>
<keyword evidence="9" id="KW-1185">Reference proteome</keyword>
<dbReference type="RefSeq" id="WP_258331400.1">
    <property type="nucleotide sequence ID" value="NZ_JAPTGG010000006.1"/>
</dbReference>
<keyword evidence="3 6" id="KW-0812">Transmembrane</keyword>
<evidence type="ECO:0000256" key="3">
    <source>
        <dbReference type="ARBA" id="ARBA00022692"/>
    </source>
</evidence>
<feature type="transmembrane region" description="Helical" evidence="7">
    <location>
        <begin position="42"/>
        <end position="66"/>
    </location>
</feature>
<dbReference type="Pfam" id="PF00209">
    <property type="entry name" value="SNF"/>
    <property type="match status" value="2"/>
</dbReference>
<evidence type="ECO:0000256" key="7">
    <source>
        <dbReference type="SAM" id="Phobius"/>
    </source>
</evidence>
<evidence type="ECO:0000256" key="5">
    <source>
        <dbReference type="ARBA" id="ARBA00023136"/>
    </source>
</evidence>
<feature type="transmembrane region" description="Helical" evidence="7">
    <location>
        <begin position="348"/>
        <end position="369"/>
    </location>
</feature>
<keyword evidence="4 7" id="KW-1133">Transmembrane helix</keyword>
<feature type="transmembrane region" description="Helical" evidence="7">
    <location>
        <begin position="217"/>
        <end position="245"/>
    </location>
</feature>
<evidence type="ECO:0000313" key="9">
    <source>
        <dbReference type="Proteomes" id="UP001069090"/>
    </source>
</evidence>
<reference evidence="8 9" key="1">
    <citation type="submission" date="2022-12" db="EMBL/GenBank/DDBJ databases">
        <title>Dasania phycosphaerae sp. nov., isolated from particulate material of the south coast of Korea.</title>
        <authorList>
            <person name="Jiang Y."/>
        </authorList>
    </citation>
    <scope>NUCLEOTIDE SEQUENCE [LARGE SCALE GENOMIC DNA]</scope>
    <source>
        <strain evidence="8 9">GY-19</strain>
    </source>
</reference>
<dbReference type="InterPro" id="IPR000175">
    <property type="entry name" value="Na/ntran_symport"/>
</dbReference>
<dbReference type="SUPFAM" id="SSF161070">
    <property type="entry name" value="SNF-like"/>
    <property type="match status" value="1"/>
</dbReference>
<dbReference type="GO" id="GO:0016020">
    <property type="term" value="C:membrane"/>
    <property type="evidence" value="ECO:0007669"/>
    <property type="project" value="UniProtKB-SubCell"/>
</dbReference>
<evidence type="ECO:0000256" key="6">
    <source>
        <dbReference type="RuleBase" id="RU003732"/>
    </source>
</evidence>
<dbReference type="InterPro" id="IPR037272">
    <property type="entry name" value="SNS_sf"/>
</dbReference>
<feature type="transmembrane region" description="Helical" evidence="7">
    <location>
        <begin position="389"/>
        <end position="413"/>
    </location>
</feature>
<comment type="similarity">
    <text evidence="6">Belongs to the sodium:neurotransmitter symporter (SNF) (TC 2.A.22) family.</text>
</comment>
<dbReference type="Proteomes" id="UP001069090">
    <property type="component" value="Unassembled WGS sequence"/>
</dbReference>
<dbReference type="PANTHER" id="PTHR42948">
    <property type="entry name" value="TRANSPORTER"/>
    <property type="match status" value="1"/>
</dbReference>
<comment type="caution">
    <text evidence="8">The sequence shown here is derived from an EMBL/GenBank/DDBJ whole genome shotgun (WGS) entry which is preliminary data.</text>
</comment>
<dbReference type="PROSITE" id="PS50267">
    <property type="entry name" value="NA_NEUROTRAN_SYMP_3"/>
    <property type="match status" value="1"/>
</dbReference>
<feature type="transmembrane region" description="Helical" evidence="7">
    <location>
        <begin position="291"/>
        <end position="322"/>
    </location>
</feature>
<protein>
    <recommendedName>
        <fullName evidence="6">Transporter</fullName>
    </recommendedName>
</protein>
<feature type="transmembrane region" description="Helical" evidence="7">
    <location>
        <begin position="257"/>
        <end position="279"/>
    </location>
</feature>
<keyword evidence="6" id="KW-0769">Symport</keyword>
<dbReference type="GO" id="GO:0015293">
    <property type="term" value="F:symporter activity"/>
    <property type="evidence" value="ECO:0007669"/>
    <property type="project" value="UniProtKB-KW"/>
</dbReference>
<dbReference type="NCBIfam" id="NF037979">
    <property type="entry name" value="Na_transp"/>
    <property type="match status" value="1"/>
</dbReference>
<dbReference type="CDD" id="cd10336">
    <property type="entry name" value="SLC6sbd_Tyt1-Like"/>
    <property type="match status" value="1"/>
</dbReference>
<evidence type="ECO:0000256" key="4">
    <source>
        <dbReference type="ARBA" id="ARBA00022989"/>
    </source>
</evidence>
<feature type="transmembrane region" description="Helical" evidence="7">
    <location>
        <begin position="12"/>
        <end position="30"/>
    </location>
</feature>
<dbReference type="InterPro" id="IPR047218">
    <property type="entry name" value="YocR/YhdH-like"/>
</dbReference>
<name>A0A9J6RMP4_9GAMM</name>
<feature type="transmembrane region" description="Helical" evidence="7">
    <location>
        <begin position="434"/>
        <end position="455"/>
    </location>
</feature>
<dbReference type="EMBL" id="JAPTGG010000006">
    <property type="protein sequence ID" value="MCZ0865253.1"/>
    <property type="molecule type" value="Genomic_DNA"/>
</dbReference>
<dbReference type="PANTHER" id="PTHR42948:SF1">
    <property type="entry name" value="TRANSPORTER"/>
    <property type="match status" value="1"/>
</dbReference>
<organism evidence="8 9">
    <name type="scientific">Dasania phycosphaerae</name>
    <dbReference type="NCBI Taxonomy" id="2950436"/>
    <lineage>
        <taxon>Bacteria</taxon>
        <taxon>Pseudomonadati</taxon>
        <taxon>Pseudomonadota</taxon>
        <taxon>Gammaproteobacteria</taxon>
        <taxon>Cellvibrionales</taxon>
        <taxon>Spongiibacteraceae</taxon>
        <taxon>Dasania</taxon>
    </lineage>
</organism>
<accession>A0A9J6RMP4</accession>
<feature type="transmembrane region" description="Helical" evidence="7">
    <location>
        <begin position="148"/>
        <end position="165"/>
    </location>
</feature>
<feature type="transmembrane region" description="Helical" evidence="7">
    <location>
        <begin position="177"/>
        <end position="197"/>
    </location>
</feature>
<comment type="subcellular location">
    <subcellularLocation>
        <location evidence="1">Membrane</location>
        <topology evidence="1">Multi-pass membrane protein</topology>
    </subcellularLocation>
</comment>
<sequence>MSNNNQQQWSSRWGFMLAAMGSAVGLANIWRFPYAAGESGGGAFVLVYLGAVLTVALPLLIAELLVGRRGQASPPNAIAAVAQEAGGSRLWKKMGYGGSIAAILILAFYCVVGGWTLTYILKMASGSMSGMSGLELGQAFDEVNANPWLMLLAFSAFLGITVFISSKGIQGGVERTVKLLMPTLLIMLVAMVLYSAITGEFIKALSFLFNPDFSRITPAIVLDAFGQAFFSVSVGYTNLMAYGAYLKKDINIPSSCAVIVGADTLVALLAGLAIFPIIFSYGLEPDGGPGLVFMTLPIVFGSVSGGAILGALFFLLLSFAALTSSLSMLEAPVAWFSDLWQWSRKKSVYIAGALVWSLGLLCVFSFNLLADVHPLGMFTYFEGKTFFDLYDFVTTRIAAPVIGTGIAIFVGWVMTKKMTAQELSSSETQLGYKLWLYSVRFLVPVVLSLLCYSMLTN</sequence>
<keyword evidence="5 7" id="KW-0472">Membrane</keyword>
<gene>
    <name evidence="8" type="ORF">O0V09_08585</name>
</gene>
<evidence type="ECO:0000256" key="2">
    <source>
        <dbReference type="ARBA" id="ARBA00022448"/>
    </source>
</evidence>